<evidence type="ECO:0000256" key="1">
    <source>
        <dbReference type="SAM" id="Phobius"/>
    </source>
</evidence>
<organism evidence="2 3">
    <name type="scientific">Breznakibacter xylanolyticus</name>
    <dbReference type="NCBI Taxonomy" id="990"/>
    <lineage>
        <taxon>Bacteria</taxon>
        <taxon>Pseudomonadati</taxon>
        <taxon>Bacteroidota</taxon>
        <taxon>Bacteroidia</taxon>
        <taxon>Marinilabiliales</taxon>
        <taxon>Marinilabiliaceae</taxon>
        <taxon>Breznakibacter</taxon>
    </lineage>
</organism>
<keyword evidence="3" id="KW-1185">Reference proteome</keyword>
<sequence length="207" mass="23884">MNTLRQIAEFYKKNRLLILSALTIMVVVHWCSRQGENIREKVVTPSEQVTGTLTDKLAPTPEAPLTNWLPYLLMVGVVLLVFVAKRRGWIEKLIPGMVLVRTSIFRSKENKRRMMRLFILNTTRSGQTFSNPVVEFIRPGGKKAFVIHVTGSAAFPITLTTQTSHMLVIDLDRFYDKVPELKKNRWVKIKMTVNGTREKTSMLRWVR</sequence>
<name>A0A2W7NGA7_9BACT</name>
<comment type="caution">
    <text evidence="2">The sequence shown here is derived from an EMBL/GenBank/DDBJ whole genome shotgun (WGS) entry which is preliminary data.</text>
</comment>
<keyword evidence="1" id="KW-1133">Transmembrane helix</keyword>
<dbReference type="RefSeq" id="WP_111444426.1">
    <property type="nucleotide sequence ID" value="NZ_QKZK01000004.1"/>
</dbReference>
<accession>A0A2W7NGA7</accession>
<dbReference type="AlphaFoldDB" id="A0A2W7NGA7"/>
<dbReference type="OrthoDB" id="1118712at2"/>
<protein>
    <submittedName>
        <fullName evidence="2">Uncharacterized protein</fullName>
    </submittedName>
</protein>
<keyword evidence="1" id="KW-0472">Membrane</keyword>
<feature type="transmembrane region" description="Helical" evidence="1">
    <location>
        <begin position="68"/>
        <end position="84"/>
    </location>
</feature>
<evidence type="ECO:0000313" key="2">
    <source>
        <dbReference type="EMBL" id="PZX19441.1"/>
    </source>
</evidence>
<reference evidence="2 3" key="1">
    <citation type="submission" date="2018-06" db="EMBL/GenBank/DDBJ databases">
        <title>Genomic Encyclopedia of Archaeal and Bacterial Type Strains, Phase II (KMG-II): from individual species to whole genera.</title>
        <authorList>
            <person name="Goeker M."/>
        </authorList>
    </citation>
    <scope>NUCLEOTIDE SEQUENCE [LARGE SCALE GENOMIC DNA]</scope>
    <source>
        <strain evidence="2 3">DSM 6779</strain>
    </source>
</reference>
<dbReference type="Proteomes" id="UP000249239">
    <property type="component" value="Unassembled WGS sequence"/>
</dbReference>
<dbReference type="EMBL" id="QKZK01000004">
    <property type="protein sequence ID" value="PZX19441.1"/>
    <property type="molecule type" value="Genomic_DNA"/>
</dbReference>
<gene>
    <name evidence="2" type="ORF">LX69_00708</name>
</gene>
<keyword evidence="1" id="KW-0812">Transmembrane</keyword>
<proteinExistence type="predicted"/>
<evidence type="ECO:0000313" key="3">
    <source>
        <dbReference type="Proteomes" id="UP000249239"/>
    </source>
</evidence>